<proteinExistence type="predicted"/>
<keyword evidence="3" id="KW-1185">Reference proteome</keyword>
<organism evidence="2 3">
    <name type="scientific">Streptomyces albiaxialis</name>
    <dbReference type="NCBI Taxonomy" id="329523"/>
    <lineage>
        <taxon>Bacteria</taxon>
        <taxon>Bacillati</taxon>
        <taxon>Actinomycetota</taxon>
        <taxon>Actinomycetes</taxon>
        <taxon>Kitasatosporales</taxon>
        <taxon>Streptomycetaceae</taxon>
        <taxon>Streptomyces</taxon>
    </lineage>
</organism>
<feature type="chain" id="PRO_5046730442" description="SH3b domain-containing protein" evidence="1">
    <location>
        <begin position="31"/>
        <end position="123"/>
    </location>
</feature>
<evidence type="ECO:0000256" key="1">
    <source>
        <dbReference type="SAM" id="SignalP"/>
    </source>
</evidence>
<accession>A0ABP5IKK0</accession>
<name>A0ABP5IKK0_9ACTN</name>
<dbReference type="EMBL" id="BAAAPE010000028">
    <property type="protein sequence ID" value="GAA2101785.1"/>
    <property type="molecule type" value="Genomic_DNA"/>
</dbReference>
<dbReference type="RefSeq" id="WP_344534936.1">
    <property type="nucleotide sequence ID" value="NZ_BAAAPE010000028.1"/>
</dbReference>
<gene>
    <name evidence="2" type="ORF">GCM10009801_75330</name>
</gene>
<evidence type="ECO:0000313" key="2">
    <source>
        <dbReference type="EMBL" id="GAA2101785.1"/>
    </source>
</evidence>
<dbReference type="Proteomes" id="UP001500016">
    <property type="component" value="Unassembled WGS sequence"/>
</dbReference>
<evidence type="ECO:0008006" key="4">
    <source>
        <dbReference type="Google" id="ProtNLM"/>
    </source>
</evidence>
<sequence length="123" mass="12758">MRKSRIATFVGVGVAAAASFALVQAPGASAAGTTPVKATESVKLRTSTKLSSTAVGLFPKKAMGKAANWSGSDNMRVYKGGTHNHCGSKGTINSRKWVKVSYKGKKGYVALNCVDVQPDLPGD</sequence>
<feature type="signal peptide" evidence="1">
    <location>
        <begin position="1"/>
        <end position="30"/>
    </location>
</feature>
<comment type="caution">
    <text evidence="2">The sequence shown here is derived from an EMBL/GenBank/DDBJ whole genome shotgun (WGS) entry which is preliminary data.</text>
</comment>
<dbReference type="Gene3D" id="2.30.30.40">
    <property type="entry name" value="SH3 Domains"/>
    <property type="match status" value="1"/>
</dbReference>
<reference evidence="3" key="1">
    <citation type="journal article" date="2019" name="Int. J. Syst. Evol. Microbiol.">
        <title>The Global Catalogue of Microorganisms (GCM) 10K type strain sequencing project: providing services to taxonomists for standard genome sequencing and annotation.</title>
        <authorList>
            <consortium name="The Broad Institute Genomics Platform"/>
            <consortium name="The Broad Institute Genome Sequencing Center for Infectious Disease"/>
            <person name="Wu L."/>
            <person name="Ma J."/>
        </authorList>
    </citation>
    <scope>NUCLEOTIDE SEQUENCE [LARGE SCALE GENOMIC DNA]</scope>
    <source>
        <strain evidence="3">JCM 15478</strain>
    </source>
</reference>
<keyword evidence="1" id="KW-0732">Signal</keyword>
<evidence type="ECO:0000313" key="3">
    <source>
        <dbReference type="Proteomes" id="UP001500016"/>
    </source>
</evidence>
<protein>
    <recommendedName>
        <fullName evidence="4">SH3b domain-containing protein</fullName>
    </recommendedName>
</protein>